<protein>
    <submittedName>
        <fullName evidence="2">GyrI-like domain-containing protein</fullName>
    </submittedName>
</protein>
<sequence length="157" mass="18261">MIPEIRNVSPKKLIGKRLAMSFAKNTTFQLWNGFMPRRKEITNAVGTDRYSLQVYNEGFYRNFDPEATFEKWAAVEVMDFDAVPEGMDTLILPEGQYAVFNYKGTAEDAPETYKYIFMEWLPASGYVLDNRPHFEILGDKYKHGDPESEEEIWIPVK</sequence>
<dbReference type="Gene3D" id="3.20.80.10">
    <property type="entry name" value="Regulatory factor, effector binding domain"/>
    <property type="match status" value="1"/>
</dbReference>
<evidence type="ECO:0000313" key="3">
    <source>
        <dbReference type="Proteomes" id="UP000244929"/>
    </source>
</evidence>
<dbReference type="InterPro" id="IPR011256">
    <property type="entry name" value="Reg_factor_effector_dom_sf"/>
</dbReference>
<dbReference type="Proteomes" id="UP000244929">
    <property type="component" value="Chromosome"/>
</dbReference>
<dbReference type="AlphaFoldDB" id="A0A2S1QZG7"/>
<name>A0A2S1QZG7_9FLAO</name>
<dbReference type="InterPro" id="IPR010499">
    <property type="entry name" value="AraC_E-bd"/>
</dbReference>
<evidence type="ECO:0000259" key="1">
    <source>
        <dbReference type="SMART" id="SM00871"/>
    </source>
</evidence>
<accession>A0A2S1QZG7</accession>
<dbReference type="PANTHER" id="PTHR36444">
    <property type="entry name" value="TRANSCRIPTIONAL REGULATOR PROTEIN YOBU-RELATED"/>
    <property type="match status" value="1"/>
</dbReference>
<dbReference type="Pfam" id="PF06445">
    <property type="entry name" value="GyrI-like"/>
    <property type="match status" value="1"/>
</dbReference>
<gene>
    <name evidence="2" type="ORF">HYN59_12085</name>
</gene>
<keyword evidence="3" id="KW-1185">Reference proteome</keyword>
<dbReference type="SMART" id="SM00871">
    <property type="entry name" value="AraC_E_bind"/>
    <property type="match status" value="1"/>
</dbReference>
<feature type="domain" description="AraC effector-binding" evidence="1">
    <location>
        <begin position="1"/>
        <end position="157"/>
    </location>
</feature>
<dbReference type="SUPFAM" id="SSF55136">
    <property type="entry name" value="Probable bacterial effector-binding domain"/>
    <property type="match status" value="1"/>
</dbReference>
<dbReference type="InterPro" id="IPR053182">
    <property type="entry name" value="YobU-like_regulator"/>
</dbReference>
<proteinExistence type="predicted"/>
<dbReference type="RefSeq" id="WP_108778504.1">
    <property type="nucleotide sequence ID" value="NZ_CP029186.1"/>
</dbReference>
<dbReference type="InterPro" id="IPR029442">
    <property type="entry name" value="GyrI-like"/>
</dbReference>
<dbReference type="PANTHER" id="PTHR36444:SF2">
    <property type="entry name" value="TRANSCRIPTIONAL REGULATOR PROTEIN YOBU-RELATED"/>
    <property type="match status" value="1"/>
</dbReference>
<reference evidence="2 3" key="1">
    <citation type="submission" date="2018-04" db="EMBL/GenBank/DDBJ databases">
        <title>Genome sequencing of Flavobacterium sp. HYN0059.</title>
        <authorList>
            <person name="Yi H."/>
            <person name="Baek C."/>
        </authorList>
    </citation>
    <scope>NUCLEOTIDE SEQUENCE [LARGE SCALE GENOMIC DNA]</scope>
    <source>
        <strain evidence="2 3">HYN0059</strain>
    </source>
</reference>
<organism evidence="2 3">
    <name type="scientific">Flavobacterium album</name>
    <dbReference type="NCBI Taxonomy" id="2175091"/>
    <lineage>
        <taxon>Bacteria</taxon>
        <taxon>Pseudomonadati</taxon>
        <taxon>Bacteroidota</taxon>
        <taxon>Flavobacteriia</taxon>
        <taxon>Flavobacteriales</taxon>
        <taxon>Flavobacteriaceae</taxon>
        <taxon>Flavobacterium</taxon>
    </lineage>
</organism>
<dbReference type="KEGG" id="falb:HYN59_12085"/>
<dbReference type="OrthoDB" id="8560232at2"/>
<evidence type="ECO:0000313" key="2">
    <source>
        <dbReference type="EMBL" id="AWH85802.1"/>
    </source>
</evidence>
<dbReference type="EMBL" id="CP029186">
    <property type="protein sequence ID" value="AWH85802.1"/>
    <property type="molecule type" value="Genomic_DNA"/>
</dbReference>